<accession>A0ABY6UJL2</accession>
<evidence type="ECO:0000313" key="2">
    <source>
        <dbReference type="Proteomes" id="UP000766486"/>
    </source>
</evidence>
<sequence length="700" mass="79072">MIHSKWQRIQRPAVRCFSKSPRVGSSAARLHMTARTTALRSENRLSLRHLAVGSRIQCREIASTTSLKSSQNGQDDDQIERLMQFDLAVSNALKSTDFSKGFRQAAADRGNCPTGAWEDIGYPDHPEVSSRLWIVDRILSPQTFPHFLSFLGHGRLPGGQLTTISLPAEEEVMLLLQPYSNWATAPYSNVTEAPIDNCMKFMGSDEDARQLALVTKELHSMKSRVWEGLPPLSKRRWEDLDLDNPDNFRAACKYLAMTTDAFNYLNNPAIKSAMRDTHNRIYDELETFEKAINLRRSASGGPPLRLAALWHEFFSAHCSFIASRAHVWVIENIDRLRDGVLERMENLTPASDEEWFGGASLELADNLYDLTQNAAAADIGIYIPMDGYKGSGVESADSWEPGEPDEAPYREYPIESHPSLQKRTADYHGRLKYLTRVETWRGRESKNLAFGPGGMNAADLASFGVGLVGQCRSQAQAQKSTRSEMRGSLKLPDTAGREIWIDELRQHMPSGHLKTGFLAYRTCFDHSDEQWELFKAKFESDFQDWGRGLEGLDDIKSLFKVQWVDVKDTARKPADIDEAKRQFRELIESGAIPNGFHEGFFLAADKASIDSYLHPTASTSGFIVAVDNNFDREDTSGYRMDETPGYDGHVRVLGSLLWDDVSAQIWRQSQYLEDIWPLAMQQDLQVYEGPWIKEKLKPGQ</sequence>
<name>A0ABY6UJL2_BIOOC</name>
<protein>
    <submittedName>
        <fullName evidence="1">Uncharacterized protein</fullName>
    </submittedName>
</protein>
<evidence type="ECO:0000313" key="1">
    <source>
        <dbReference type="EMBL" id="VUC31448.1"/>
    </source>
</evidence>
<comment type="caution">
    <text evidence="1">The sequence shown here is derived from an EMBL/GenBank/DDBJ whole genome shotgun (WGS) entry which is preliminary data.</text>
</comment>
<organism evidence="1 2">
    <name type="scientific">Bionectria ochroleuca</name>
    <name type="common">Gliocladium roseum</name>
    <dbReference type="NCBI Taxonomy" id="29856"/>
    <lineage>
        <taxon>Eukaryota</taxon>
        <taxon>Fungi</taxon>
        <taxon>Dikarya</taxon>
        <taxon>Ascomycota</taxon>
        <taxon>Pezizomycotina</taxon>
        <taxon>Sordariomycetes</taxon>
        <taxon>Hypocreomycetidae</taxon>
        <taxon>Hypocreales</taxon>
        <taxon>Bionectriaceae</taxon>
        <taxon>Clonostachys</taxon>
    </lineage>
</organism>
<dbReference type="Proteomes" id="UP000766486">
    <property type="component" value="Unassembled WGS sequence"/>
</dbReference>
<keyword evidence="2" id="KW-1185">Reference proteome</keyword>
<reference evidence="1 2" key="1">
    <citation type="submission" date="2019-06" db="EMBL/GenBank/DDBJ databases">
        <authorList>
            <person name="Broberg M."/>
        </authorList>
    </citation>
    <scope>NUCLEOTIDE SEQUENCE [LARGE SCALE GENOMIC DNA]</scope>
</reference>
<proteinExistence type="predicted"/>
<gene>
    <name evidence="1" type="ORF">CLO192961_LOCUS305440</name>
</gene>
<dbReference type="EMBL" id="CABFNS010000833">
    <property type="protein sequence ID" value="VUC31448.1"/>
    <property type="molecule type" value="Genomic_DNA"/>
</dbReference>